<reference evidence="1" key="1">
    <citation type="submission" date="2018-07" db="EMBL/GenBank/DDBJ databases">
        <authorList>
            <person name="Quirk P.G."/>
            <person name="Krulwich T.A."/>
        </authorList>
    </citation>
    <scope>NUCLEOTIDE SEQUENCE</scope>
</reference>
<dbReference type="AlphaFoldDB" id="A0A380TJ11"/>
<protein>
    <submittedName>
        <fullName evidence="1">Uncharacterized protein</fullName>
    </submittedName>
</protein>
<evidence type="ECO:0000313" key="1">
    <source>
        <dbReference type="EMBL" id="SUS08425.1"/>
    </source>
</evidence>
<proteinExistence type="predicted"/>
<dbReference type="EMBL" id="UIDG01000620">
    <property type="protein sequence ID" value="SUS08425.1"/>
    <property type="molecule type" value="Genomic_DNA"/>
</dbReference>
<accession>A0A380TJ11</accession>
<sequence length="66" mass="6659">MLRIGPAAGRGVSEALAIMFLRGKRRSGGAVAALAVTGVLGGDAGGALRYLETATYCAVDKPAHNM</sequence>
<organism evidence="1">
    <name type="scientific">metagenome</name>
    <dbReference type="NCBI Taxonomy" id="256318"/>
    <lineage>
        <taxon>unclassified sequences</taxon>
        <taxon>metagenomes</taxon>
    </lineage>
</organism>
<gene>
    <name evidence="1" type="ORF">DF3PB_670016</name>
</gene>
<name>A0A380TJ11_9ZZZZ</name>